<dbReference type="EMBL" id="KN840686">
    <property type="protein sequence ID" value="KIP02287.1"/>
    <property type="molecule type" value="Genomic_DNA"/>
</dbReference>
<keyword evidence="3" id="KW-1185">Reference proteome</keyword>
<dbReference type="Proteomes" id="UP000053257">
    <property type="component" value="Unassembled WGS sequence"/>
</dbReference>
<dbReference type="HOGENOM" id="CLU_050078_0_1_1"/>
<accession>A0A0C3S085</accession>
<evidence type="ECO:0000313" key="3">
    <source>
        <dbReference type="Proteomes" id="UP000053257"/>
    </source>
</evidence>
<reference evidence="2 3" key="1">
    <citation type="journal article" date="2014" name="PLoS Genet.">
        <title>Analysis of the Phlebiopsis gigantea genome, transcriptome and secretome provides insight into its pioneer colonization strategies of wood.</title>
        <authorList>
            <person name="Hori C."/>
            <person name="Ishida T."/>
            <person name="Igarashi K."/>
            <person name="Samejima M."/>
            <person name="Suzuki H."/>
            <person name="Master E."/>
            <person name="Ferreira P."/>
            <person name="Ruiz-Duenas F.J."/>
            <person name="Held B."/>
            <person name="Canessa P."/>
            <person name="Larrondo L.F."/>
            <person name="Schmoll M."/>
            <person name="Druzhinina I.S."/>
            <person name="Kubicek C.P."/>
            <person name="Gaskell J.A."/>
            <person name="Kersten P."/>
            <person name="St John F."/>
            <person name="Glasner J."/>
            <person name="Sabat G."/>
            <person name="Splinter BonDurant S."/>
            <person name="Syed K."/>
            <person name="Yadav J."/>
            <person name="Mgbeahuruike A.C."/>
            <person name="Kovalchuk A."/>
            <person name="Asiegbu F.O."/>
            <person name="Lackner G."/>
            <person name="Hoffmeister D."/>
            <person name="Rencoret J."/>
            <person name="Gutierrez A."/>
            <person name="Sun H."/>
            <person name="Lindquist E."/>
            <person name="Barry K."/>
            <person name="Riley R."/>
            <person name="Grigoriev I.V."/>
            <person name="Henrissat B."/>
            <person name="Kues U."/>
            <person name="Berka R.M."/>
            <person name="Martinez A.T."/>
            <person name="Covert S.F."/>
            <person name="Blanchette R.A."/>
            <person name="Cullen D."/>
        </authorList>
    </citation>
    <scope>NUCLEOTIDE SEQUENCE [LARGE SCALE GENOMIC DNA]</scope>
    <source>
        <strain evidence="2 3">11061_1 CR5-6</strain>
    </source>
</reference>
<protein>
    <submittedName>
        <fullName evidence="2">Uncharacterized protein</fullName>
    </submittedName>
</protein>
<sequence>MASTLSSVSAGESSSLRPSANPYGPDTDQLREMIGVTKATMATIEQQFRTLQEQQAKVAALSPSMPEAAERIDDMRRLIRKQDRRQQARVQEVKDLIRDQLKDQATRQLKDHIQDEIKRELARQVREQVALQLRDHIPITLDEQRKEIRGQLVEVKHALRNSEARRANSILRTDNLQDQLVVVLKSDGTRSDVYPHNLHSLFNYDDEMLRVLLRDHDLIVHEQREKNLNRFMAHIGQSSSSLLETDDP</sequence>
<dbReference type="AlphaFoldDB" id="A0A0C3S085"/>
<dbReference type="OrthoDB" id="3181072at2759"/>
<organism evidence="2 3">
    <name type="scientific">Phlebiopsis gigantea (strain 11061_1 CR5-6)</name>
    <name type="common">White-rot fungus</name>
    <name type="synonym">Peniophora gigantea</name>
    <dbReference type="NCBI Taxonomy" id="745531"/>
    <lineage>
        <taxon>Eukaryota</taxon>
        <taxon>Fungi</taxon>
        <taxon>Dikarya</taxon>
        <taxon>Basidiomycota</taxon>
        <taxon>Agaricomycotina</taxon>
        <taxon>Agaricomycetes</taxon>
        <taxon>Polyporales</taxon>
        <taxon>Phanerochaetaceae</taxon>
        <taxon>Phlebiopsis</taxon>
    </lineage>
</organism>
<evidence type="ECO:0000256" key="1">
    <source>
        <dbReference type="SAM" id="MobiDB-lite"/>
    </source>
</evidence>
<feature type="region of interest" description="Disordered" evidence="1">
    <location>
        <begin position="1"/>
        <end position="28"/>
    </location>
</feature>
<proteinExistence type="predicted"/>
<feature type="compositionally biased region" description="Low complexity" evidence="1">
    <location>
        <begin position="1"/>
        <end position="15"/>
    </location>
</feature>
<name>A0A0C3S085_PHLG1</name>
<evidence type="ECO:0000313" key="2">
    <source>
        <dbReference type="EMBL" id="KIP02287.1"/>
    </source>
</evidence>
<gene>
    <name evidence="2" type="ORF">PHLGIDRAFT_122596</name>
</gene>